<keyword evidence="2" id="KW-1133">Transmembrane helix</keyword>
<evidence type="ECO:0000256" key="2">
    <source>
        <dbReference type="SAM" id="Phobius"/>
    </source>
</evidence>
<dbReference type="GO" id="GO:0005886">
    <property type="term" value="C:plasma membrane"/>
    <property type="evidence" value="ECO:0007669"/>
    <property type="project" value="TreeGrafter"/>
</dbReference>
<evidence type="ECO:0000259" key="3">
    <source>
        <dbReference type="Pfam" id="PF09335"/>
    </source>
</evidence>
<feature type="transmembrane region" description="Helical" evidence="2">
    <location>
        <begin position="50"/>
        <end position="72"/>
    </location>
</feature>
<feature type="domain" description="VTT" evidence="3">
    <location>
        <begin position="30"/>
        <end position="155"/>
    </location>
</feature>
<dbReference type="Proteomes" id="UP000221020">
    <property type="component" value="Unassembled WGS sequence"/>
</dbReference>
<dbReference type="AlphaFoldDB" id="A0AA91VA05"/>
<dbReference type="EMBL" id="NVOR01000068">
    <property type="protein sequence ID" value="PED81330.1"/>
    <property type="molecule type" value="Genomic_DNA"/>
</dbReference>
<dbReference type="PANTHER" id="PTHR42709">
    <property type="entry name" value="ALKALINE PHOSPHATASE LIKE PROTEIN"/>
    <property type="match status" value="1"/>
</dbReference>
<accession>A0AA91VA05</accession>
<keyword evidence="2" id="KW-0472">Membrane</keyword>
<feature type="transmembrane region" description="Helical" evidence="2">
    <location>
        <begin position="133"/>
        <end position="152"/>
    </location>
</feature>
<evidence type="ECO:0000313" key="5">
    <source>
        <dbReference type="Proteomes" id="UP000221020"/>
    </source>
</evidence>
<dbReference type="PANTHER" id="PTHR42709:SF9">
    <property type="entry name" value="ALKALINE PHOSPHATASE LIKE PROTEIN"/>
    <property type="match status" value="1"/>
</dbReference>
<sequence length="201" mass="22802">MEQQLHYLISHFGYFGIIVALVGGIIGLPIPDETILTFVGYYVHKGEMNFLLALLTACIGSSIGITISYFLGVKLGIPFLKKFGPKIHITENKINRTRTLFQKIGPALLFIGYFIPGVRHVTAYLAGISGYRFSTFCFYAYSGALLWSFTFIKLGFELGEKWRQVGHYVHRYGFVLLILSLIIACLVLLYFRLKKDRRNVS</sequence>
<organism evidence="4 5">
    <name type="scientific">Bacillus pseudomycoides</name>
    <dbReference type="NCBI Taxonomy" id="64104"/>
    <lineage>
        <taxon>Bacteria</taxon>
        <taxon>Bacillati</taxon>
        <taxon>Bacillota</taxon>
        <taxon>Bacilli</taxon>
        <taxon>Bacillales</taxon>
        <taxon>Bacillaceae</taxon>
        <taxon>Bacillus</taxon>
        <taxon>Bacillus cereus group</taxon>
    </lineage>
</organism>
<dbReference type="Pfam" id="PF09335">
    <property type="entry name" value="VTT_dom"/>
    <property type="match status" value="1"/>
</dbReference>
<evidence type="ECO:0000256" key="1">
    <source>
        <dbReference type="ARBA" id="ARBA00010792"/>
    </source>
</evidence>
<reference evidence="4 5" key="1">
    <citation type="submission" date="2017-09" db="EMBL/GenBank/DDBJ databases">
        <title>Large-scale bioinformatics analysis of Bacillus genomes uncovers conserved roles of natural products in bacterial physiology.</title>
        <authorList>
            <consortium name="Agbiome Team Llc"/>
            <person name="Bleich R.M."/>
            <person name="Grubbs K.J."/>
            <person name="Santa Maria K.C."/>
            <person name="Allen S.E."/>
            <person name="Farag S."/>
            <person name="Shank E.A."/>
            <person name="Bowers A."/>
        </authorList>
    </citation>
    <scope>NUCLEOTIDE SEQUENCE [LARGE SCALE GENOMIC DNA]</scope>
    <source>
        <strain evidence="4 5">AFS092012</strain>
    </source>
</reference>
<keyword evidence="2" id="KW-0812">Transmembrane</keyword>
<gene>
    <name evidence="4" type="ORF">CON65_17570</name>
</gene>
<feature type="transmembrane region" description="Helical" evidence="2">
    <location>
        <begin position="12"/>
        <end position="30"/>
    </location>
</feature>
<proteinExistence type="inferred from homology"/>
<dbReference type="InterPro" id="IPR051311">
    <property type="entry name" value="DedA_domain"/>
</dbReference>
<dbReference type="InterPro" id="IPR032816">
    <property type="entry name" value="VTT_dom"/>
</dbReference>
<evidence type="ECO:0000313" key="4">
    <source>
        <dbReference type="EMBL" id="PED81330.1"/>
    </source>
</evidence>
<comment type="caution">
    <text evidence="4">The sequence shown here is derived from an EMBL/GenBank/DDBJ whole genome shotgun (WGS) entry which is preliminary data.</text>
</comment>
<comment type="similarity">
    <text evidence="1">Belongs to the DedA family.</text>
</comment>
<name>A0AA91VA05_9BACI</name>
<feature type="transmembrane region" description="Helical" evidence="2">
    <location>
        <begin position="172"/>
        <end position="191"/>
    </location>
</feature>
<protein>
    <submittedName>
        <fullName evidence="4">Alkaline phosphatase</fullName>
    </submittedName>
</protein>